<sequence>MRKQGLCNHQGCQGLKRASSIRSNREARMVMVQGYSAERQCPCGGRRACTRRLMRAFVVVQQSRASHAGSRRQHVVGATAGR</sequence>
<dbReference type="EMBL" id="LSBH01000007">
    <property type="protein sequence ID" value="OAQ76057.1"/>
    <property type="molecule type" value="Genomic_DNA"/>
</dbReference>
<protein>
    <submittedName>
        <fullName evidence="2">Uncharacterized protein</fullName>
    </submittedName>
</protein>
<evidence type="ECO:0000313" key="3">
    <source>
        <dbReference type="Proteomes" id="UP000078240"/>
    </source>
</evidence>
<organism evidence="2 3">
    <name type="scientific">Purpureocillium lilacinum</name>
    <name type="common">Paecilomyces lilacinus</name>
    <dbReference type="NCBI Taxonomy" id="33203"/>
    <lineage>
        <taxon>Eukaryota</taxon>
        <taxon>Fungi</taxon>
        <taxon>Dikarya</taxon>
        <taxon>Ascomycota</taxon>
        <taxon>Pezizomycotina</taxon>
        <taxon>Sordariomycetes</taxon>
        <taxon>Hypocreomycetidae</taxon>
        <taxon>Hypocreales</taxon>
        <taxon>Ophiocordycipitaceae</taxon>
        <taxon>Purpureocillium</taxon>
    </lineage>
</organism>
<accession>A0A179GDZ0</accession>
<evidence type="ECO:0000256" key="1">
    <source>
        <dbReference type="SAM" id="MobiDB-lite"/>
    </source>
</evidence>
<dbReference type="Proteomes" id="UP000078240">
    <property type="component" value="Unassembled WGS sequence"/>
</dbReference>
<comment type="caution">
    <text evidence="2">The sequence shown here is derived from an EMBL/GenBank/DDBJ whole genome shotgun (WGS) entry which is preliminary data.</text>
</comment>
<feature type="region of interest" description="Disordered" evidence="1">
    <location>
        <begin position="63"/>
        <end position="82"/>
    </location>
</feature>
<gene>
    <name evidence="2" type="ORF">VFPBJ_08417</name>
</gene>
<proteinExistence type="predicted"/>
<name>A0A179GDZ0_PURLI</name>
<reference evidence="2 3" key="1">
    <citation type="submission" date="2016-01" db="EMBL/GenBank/DDBJ databases">
        <title>Biosynthesis of antibiotic leucinostatins and their inhibition on Phytophthora in bio-control Purpureocillium lilacinum.</title>
        <authorList>
            <person name="Wang G."/>
            <person name="Liu Z."/>
            <person name="Lin R."/>
            <person name="Li E."/>
            <person name="Mao Z."/>
            <person name="Ling J."/>
            <person name="Yin W."/>
            <person name="Xie B."/>
        </authorList>
    </citation>
    <scope>NUCLEOTIDE SEQUENCE [LARGE SCALE GENOMIC DNA]</scope>
    <source>
        <strain evidence="2">PLBJ-1</strain>
    </source>
</reference>
<evidence type="ECO:0000313" key="2">
    <source>
        <dbReference type="EMBL" id="OAQ76057.1"/>
    </source>
</evidence>
<dbReference type="AlphaFoldDB" id="A0A179GDZ0"/>